<evidence type="ECO:0000313" key="1">
    <source>
        <dbReference type="EMBL" id="KAJ8341711.1"/>
    </source>
</evidence>
<dbReference type="Proteomes" id="UP001152622">
    <property type="component" value="Chromosome 15"/>
</dbReference>
<reference evidence="1" key="1">
    <citation type="journal article" date="2023" name="Science">
        <title>Genome structures resolve the early diversification of teleost fishes.</title>
        <authorList>
            <person name="Parey E."/>
            <person name="Louis A."/>
            <person name="Montfort J."/>
            <person name="Bouchez O."/>
            <person name="Roques C."/>
            <person name="Iampietro C."/>
            <person name="Lluch J."/>
            <person name="Castinel A."/>
            <person name="Donnadieu C."/>
            <person name="Desvignes T."/>
            <person name="Floi Bucao C."/>
            <person name="Jouanno E."/>
            <person name="Wen M."/>
            <person name="Mejri S."/>
            <person name="Dirks R."/>
            <person name="Jansen H."/>
            <person name="Henkel C."/>
            <person name="Chen W.J."/>
            <person name="Zahm M."/>
            <person name="Cabau C."/>
            <person name="Klopp C."/>
            <person name="Thompson A.W."/>
            <person name="Robinson-Rechavi M."/>
            <person name="Braasch I."/>
            <person name="Lecointre G."/>
            <person name="Bobe J."/>
            <person name="Postlethwait J.H."/>
            <person name="Berthelot C."/>
            <person name="Roest Crollius H."/>
            <person name="Guiguen Y."/>
        </authorList>
    </citation>
    <scope>NUCLEOTIDE SEQUENCE</scope>
    <source>
        <strain evidence="1">WJC10195</strain>
    </source>
</reference>
<name>A0A9Q1EMT1_SYNKA</name>
<organism evidence="1 2">
    <name type="scientific">Synaphobranchus kaupii</name>
    <name type="common">Kaup's arrowtooth eel</name>
    <dbReference type="NCBI Taxonomy" id="118154"/>
    <lineage>
        <taxon>Eukaryota</taxon>
        <taxon>Metazoa</taxon>
        <taxon>Chordata</taxon>
        <taxon>Craniata</taxon>
        <taxon>Vertebrata</taxon>
        <taxon>Euteleostomi</taxon>
        <taxon>Actinopterygii</taxon>
        <taxon>Neopterygii</taxon>
        <taxon>Teleostei</taxon>
        <taxon>Anguilliformes</taxon>
        <taxon>Synaphobranchidae</taxon>
        <taxon>Synaphobranchus</taxon>
    </lineage>
</organism>
<evidence type="ECO:0000313" key="2">
    <source>
        <dbReference type="Proteomes" id="UP001152622"/>
    </source>
</evidence>
<accession>A0A9Q1EMT1</accession>
<proteinExistence type="predicted"/>
<comment type="caution">
    <text evidence="1">The sequence shown here is derived from an EMBL/GenBank/DDBJ whole genome shotgun (WGS) entry which is preliminary data.</text>
</comment>
<sequence length="123" mass="13812">MAQGHQTFSLKQAKVEMRTGGSYAIGLGIDDHWLSNTIPYANKIQSDTRRKGHFSGFSKDFRGEKHSEFVLFLEAPSADITGVKVERRAGRGAYVRGMRRAARGRFRSNTDTAESFEKENVVE</sequence>
<dbReference type="AlphaFoldDB" id="A0A9Q1EMT1"/>
<protein>
    <submittedName>
        <fullName evidence="1">Uncharacterized protein</fullName>
    </submittedName>
</protein>
<keyword evidence="2" id="KW-1185">Reference proteome</keyword>
<dbReference type="EMBL" id="JAINUF010000015">
    <property type="protein sequence ID" value="KAJ8341711.1"/>
    <property type="molecule type" value="Genomic_DNA"/>
</dbReference>
<gene>
    <name evidence="1" type="ORF">SKAU_G00340020</name>
</gene>